<dbReference type="InterPro" id="IPR027417">
    <property type="entry name" value="P-loop_NTPase"/>
</dbReference>
<dbReference type="Pfam" id="PF00931">
    <property type="entry name" value="NB-ARC"/>
    <property type="match status" value="1"/>
</dbReference>
<feature type="DNA-binding region" description="OmpR/PhoB-type" evidence="5">
    <location>
        <begin position="1"/>
        <end position="98"/>
    </location>
</feature>
<dbReference type="PROSITE" id="PS51755">
    <property type="entry name" value="OMPR_PHOB"/>
    <property type="match status" value="1"/>
</dbReference>
<dbReference type="GO" id="GO:0006355">
    <property type="term" value="P:regulation of DNA-templated transcription"/>
    <property type="evidence" value="ECO:0007669"/>
    <property type="project" value="InterPro"/>
</dbReference>
<keyword evidence="3 5" id="KW-0238">DNA-binding</keyword>
<dbReference type="PANTHER" id="PTHR35807">
    <property type="entry name" value="TRANSCRIPTIONAL REGULATOR REDD-RELATED"/>
    <property type="match status" value="1"/>
</dbReference>
<evidence type="ECO:0000256" key="6">
    <source>
        <dbReference type="SAM" id="MobiDB-lite"/>
    </source>
</evidence>
<dbReference type="CDD" id="cd15831">
    <property type="entry name" value="BTAD"/>
    <property type="match status" value="1"/>
</dbReference>
<sequence>MLGMGAGLRFGVLGHLEVTRDHSPIIITSCKQRIALATLLLRANQLVTKNELMDRIWESELPMDVLASLHTHMSRLRRSLGEGGGLITRRDLGYAVPASEETLDILRFRHLTTLAAGARGRGDAVREARLLREALGLWRGPALADVDSESLQRDVVPVLEREHTRTQERWFEAEIGLGGAAGVIADLETAVVAHPTYERFWAQLIRAHAQTGRPAEALETYAAARRTLSEELGVEPGSEIQQARRHVPLGDSRHLPPRDATPKAARPLDVPPQVGPAGGGVPMPAELPAGAGAFTGRAAELGRLRTHLTSGRPRPFVAIVGTGGVGKSALAVHAAHQIAGHFPDGQLYVDLHGATPGLRPLRPLDVLGRFLRSCGFAGPAIPGSVDEAAARFRSALYDRRVLVVLDNAHDADQVRPLIPGGLGCGVIVTCRRSLVPLAAAHQSRLGRLPAADAYLLLARLVGPARVDAEPQAAREVVLLCGGLPLRLCAVAARLAAHPAETFGATRDRLAMEQDRLTPATTVA</sequence>
<comment type="similarity">
    <text evidence="1">Belongs to the AfsR/DnrI/RedD regulatory family.</text>
</comment>
<dbReference type="Gene3D" id="1.25.40.10">
    <property type="entry name" value="Tetratricopeptide repeat domain"/>
    <property type="match status" value="1"/>
</dbReference>
<dbReference type="GO" id="GO:0043531">
    <property type="term" value="F:ADP binding"/>
    <property type="evidence" value="ECO:0007669"/>
    <property type="project" value="InterPro"/>
</dbReference>
<reference evidence="8 9" key="1">
    <citation type="submission" date="2016-10" db="EMBL/GenBank/DDBJ databases">
        <authorList>
            <person name="de Groot N.N."/>
        </authorList>
    </citation>
    <scope>NUCLEOTIDE SEQUENCE [LARGE SCALE GENOMIC DNA]</scope>
    <source>
        <strain evidence="8 9">CGMCC 4.7037</strain>
    </source>
</reference>
<dbReference type="SUPFAM" id="SSF46894">
    <property type="entry name" value="C-terminal effector domain of the bipartite response regulators"/>
    <property type="match status" value="1"/>
</dbReference>
<dbReference type="InterPro" id="IPR005158">
    <property type="entry name" value="BTAD"/>
</dbReference>
<gene>
    <name evidence="8" type="ORF">SAMN05444920_1011075</name>
</gene>
<name>A0A1H5W606_9ACTN</name>
<evidence type="ECO:0000256" key="5">
    <source>
        <dbReference type="PROSITE-ProRule" id="PRU01091"/>
    </source>
</evidence>
<dbReference type="Gene3D" id="1.10.10.10">
    <property type="entry name" value="Winged helix-like DNA-binding domain superfamily/Winged helix DNA-binding domain"/>
    <property type="match status" value="1"/>
</dbReference>
<evidence type="ECO:0000256" key="3">
    <source>
        <dbReference type="ARBA" id="ARBA00023125"/>
    </source>
</evidence>
<evidence type="ECO:0000256" key="1">
    <source>
        <dbReference type="ARBA" id="ARBA00005820"/>
    </source>
</evidence>
<dbReference type="InterPro" id="IPR011990">
    <property type="entry name" value="TPR-like_helical_dom_sf"/>
</dbReference>
<evidence type="ECO:0000259" key="7">
    <source>
        <dbReference type="PROSITE" id="PS51755"/>
    </source>
</evidence>
<dbReference type="AlphaFoldDB" id="A0A1H5W606"/>
<keyword evidence="9" id="KW-1185">Reference proteome</keyword>
<accession>A0A1H5W606</accession>
<dbReference type="InterPro" id="IPR051677">
    <property type="entry name" value="AfsR-DnrI-RedD_regulator"/>
</dbReference>
<dbReference type="InterPro" id="IPR016032">
    <property type="entry name" value="Sig_transdc_resp-reg_C-effctor"/>
</dbReference>
<dbReference type="EMBL" id="FNVT01000001">
    <property type="protein sequence ID" value="SEF94237.1"/>
    <property type="molecule type" value="Genomic_DNA"/>
</dbReference>
<evidence type="ECO:0000256" key="2">
    <source>
        <dbReference type="ARBA" id="ARBA00023015"/>
    </source>
</evidence>
<dbReference type="InterPro" id="IPR002182">
    <property type="entry name" value="NB-ARC"/>
</dbReference>
<dbReference type="Pfam" id="PF03704">
    <property type="entry name" value="BTAD"/>
    <property type="match status" value="1"/>
</dbReference>
<keyword evidence="2" id="KW-0805">Transcription regulation</keyword>
<feature type="region of interest" description="Disordered" evidence="6">
    <location>
        <begin position="232"/>
        <end position="271"/>
    </location>
</feature>
<dbReference type="GO" id="GO:0003677">
    <property type="term" value="F:DNA binding"/>
    <property type="evidence" value="ECO:0007669"/>
    <property type="project" value="UniProtKB-UniRule"/>
</dbReference>
<dbReference type="SMART" id="SM01043">
    <property type="entry name" value="BTAD"/>
    <property type="match status" value="1"/>
</dbReference>
<dbReference type="Proteomes" id="UP000236732">
    <property type="component" value="Unassembled WGS sequence"/>
</dbReference>
<proteinExistence type="inferred from homology"/>
<dbReference type="SUPFAM" id="SSF48452">
    <property type="entry name" value="TPR-like"/>
    <property type="match status" value="1"/>
</dbReference>
<dbReference type="SUPFAM" id="SSF52540">
    <property type="entry name" value="P-loop containing nucleoside triphosphate hydrolases"/>
    <property type="match status" value="1"/>
</dbReference>
<dbReference type="PANTHER" id="PTHR35807:SF1">
    <property type="entry name" value="TRANSCRIPTIONAL REGULATOR REDD"/>
    <property type="match status" value="1"/>
</dbReference>
<dbReference type="Pfam" id="PF00486">
    <property type="entry name" value="Trans_reg_C"/>
    <property type="match status" value="1"/>
</dbReference>
<dbReference type="SMART" id="SM00862">
    <property type="entry name" value="Trans_reg_C"/>
    <property type="match status" value="1"/>
</dbReference>
<dbReference type="PRINTS" id="PR00364">
    <property type="entry name" value="DISEASERSIST"/>
</dbReference>
<dbReference type="InterPro" id="IPR001867">
    <property type="entry name" value="OmpR/PhoB-type_DNA-bd"/>
</dbReference>
<feature type="compositionally biased region" description="Basic and acidic residues" evidence="6">
    <location>
        <begin position="251"/>
        <end position="261"/>
    </location>
</feature>
<dbReference type="CDD" id="cd00383">
    <property type="entry name" value="trans_reg_C"/>
    <property type="match status" value="1"/>
</dbReference>
<dbReference type="GO" id="GO:0000160">
    <property type="term" value="P:phosphorelay signal transduction system"/>
    <property type="evidence" value="ECO:0007669"/>
    <property type="project" value="InterPro"/>
</dbReference>
<dbReference type="InterPro" id="IPR036388">
    <property type="entry name" value="WH-like_DNA-bd_sf"/>
</dbReference>
<protein>
    <submittedName>
        <fullName evidence="8">DNA-binding transcriptional activator of the SARP family</fullName>
    </submittedName>
</protein>
<keyword evidence="4" id="KW-0804">Transcription</keyword>
<organism evidence="8 9">
    <name type="scientific">Nonomuraea solani</name>
    <dbReference type="NCBI Taxonomy" id="1144553"/>
    <lineage>
        <taxon>Bacteria</taxon>
        <taxon>Bacillati</taxon>
        <taxon>Actinomycetota</taxon>
        <taxon>Actinomycetes</taxon>
        <taxon>Streptosporangiales</taxon>
        <taxon>Streptosporangiaceae</taxon>
        <taxon>Nonomuraea</taxon>
    </lineage>
</organism>
<feature type="domain" description="OmpR/PhoB-type" evidence="7">
    <location>
        <begin position="1"/>
        <end position="98"/>
    </location>
</feature>
<evidence type="ECO:0000313" key="9">
    <source>
        <dbReference type="Proteomes" id="UP000236732"/>
    </source>
</evidence>
<evidence type="ECO:0000313" key="8">
    <source>
        <dbReference type="EMBL" id="SEF94237.1"/>
    </source>
</evidence>
<evidence type="ECO:0000256" key="4">
    <source>
        <dbReference type="ARBA" id="ARBA00023163"/>
    </source>
</evidence>
<dbReference type="Gene3D" id="3.40.50.300">
    <property type="entry name" value="P-loop containing nucleotide triphosphate hydrolases"/>
    <property type="match status" value="1"/>
</dbReference>